<organism evidence="11 12">
    <name type="scientific">Nitrospirillum amazonense</name>
    <dbReference type="NCBI Taxonomy" id="28077"/>
    <lineage>
        <taxon>Bacteria</taxon>
        <taxon>Pseudomonadati</taxon>
        <taxon>Pseudomonadota</taxon>
        <taxon>Alphaproteobacteria</taxon>
        <taxon>Rhodospirillales</taxon>
        <taxon>Azospirillaceae</taxon>
        <taxon>Nitrospirillum</taxon>
    </lineage>
</organism>
<dbReference type="SUPFAM" id="SSF81301">
    <property type="entry name" value="Nucleotidyltransferase"/>
    <property type="match status" value="1"/>
</dbReference>
<evidence type="ECO:0000313" key="11">
    <source>
        <dbReference type="EMBL" id="TWB21285.1"/>
    </source>
</evidence>
<keyword evidence="2" id="KW-1277">Toxin-antitoxin system</keyword>
<keyword evidence="5" id="KW-0479">Metal-binding</keyword>
<evidence type="ECO:0000313" key="12">
    <source>
        <dbReference type="Proteomes" id="UP000319859"/>
    </source>
</evidence>
<protein>
    <recommendedName>
        <fullName evidence="10">Polymerase nucleotidyl transferase domain-containing protein</fullName>
    </recommendedName>
</protein>
<comment type="similarity">
    <text evidence="9">Belongs to the MntA antitoxin family.</text>
</comment>
<dbReference type="Pfam" id="PF01909">
    <property type="entry name" value="NTP_transf_2"/>
    <property type="match status" value="1"/>
</dbReference>
<feature type="domain" description="Polymerase nucleotidyl transferase" evidence="10">
    <location>
        <begin position="11"/>
        <end position="95"/>
    </location>
</feature>
<gene>
    <name evidence="11" type="ORF">FBZ89_105156</name>
</gene>
<keyword evidence="3" id="KW-0808">Transferase</keyword>
<comment type="cofactor">
    <cofactor evidence="1">
        <name>Mg(2+)</name>
        <dbReference type="ChEBI" id="CHEBI:18420"/>
    </cofactor>
</comment>
<evidence type="ECO:0000256" key="1">
    <source>
        <dbReference type="ARBA" id="ARBA00001946"/>
    </source>
</evidence>
<sequence length="98" mass="11186">MQRDHVLALLKQHEPEFRRAGIGALFLFGSVARDEATDTSDVDVFFDLDRPQGFTLFSLAAVQERLQDILCTKVDVMTRDAIHPRRRGRIEADAVRVF</sequence>
<dbReference type="Gene3D" id="3.30.460.10">
    <property type="entry name" value="Beta Polymerase, domain 2"/>
    <property type="match status" value="1"/>
</dbReference>
<evidence type="ECO:0000256" key="6">
    <source>
        <dbReference type="ARBA" id="ARBA00022741"/>
    </source>
</evidence>
<dbReference type="InterPro" id="IPR043519">
    <property type="entry name" value="NT_sf"/>
</dbReference>
<reference evidence="11 12" key="1">
    <citation type="submission" date="2019-06" db="EMBL/GenBank/DDBJ databases">
        <title>Genomic Encyclopedia of Type Strains, Phase IV (KMG-V): Genome sequencing to study the core and pangenomes of soil and plant-associated prokaryotes.</title>
        <authorList>
            <person name="Whitman W."/>
        </authorList>
    </citation>
    <scope>NUCLEOTIDE SEQUENCE [LARGE SCALE GENOMIC DNA]</scope>
    <source>
        <strain evidence="11 12">BR 11880</strain>
    </source>
</reference>
<dbReference type="PANTHER" id="PTHR33571">
    <property type="entry name" value="SSL8005 PROTEIN"/>
    <property type="match status" value="1"/>
</dbReference>
<dbReference type="InterPro" id="IPR052038">
    <property type="entry name" value="Type-VII_TA_antitoxin"/>
</dbReference>
<dbReference type="AlphaFoldDB" id="A0A560FI56"/>
<evidence type="ECO:0000256" key="9">
    <source>
        <dbReference type="ARBA" id="ARBA00038276"/>
    </source>
</evidence>
<keyword evidence="4" id="KW-0548">Nucleotidyltransferase</keyword>
<keyword evidence="7" id="KW-0067">ATP-binding</keyword>
<dbReference type="InterPro" id="IPR002934">
    <property type="entry name" value="Polymerase_NTP_transf_dom"/>
</dbReference>
<dbReference type="GO" id="GO:0005524">
    <property type="term" value="F:ATP binding"/>
    <property type="evidence" value="ECO:0007669"/>
    <property type="project" value="UniProtKB-KW"/>
</dbReference>
<dbReference type="CDD" id="cd05403">
    <property type="entry name" value="NT_KNTase_like"/>
    <property type="match status" value="1"/>
</dbReference>
<dbReference type="EMBL" id="VITN01000005">
    <property type="protein sequence ID" value="TWB21285.1"/>
    <property type="molecule type" value="Genomic_DNA"/>
</dbReference>
<name>A0A560FI56_9PROT</name>
<evidence type="ECO:0000256" key="3">
    <source>
        <dbReference type="ARBA" id="ARBA00022679"/>
    </source>
</evidence>
<dbReference type="OrthoDB" id="559450at2"/>
<evidence type="ECO:0000259" key="10">
    <source>
        <dbReference type="Pfam" id="PF01909"/>
    </source>
</evidence>
<evidence type="ECO:0000256" key="2">
    <source>
        <dbReference type="ARBA" id="ARBA00022649"/>
    </source>
</evidence>
<evidence type="ECO:0000256" key="8">
    <source>
        <dbReference type="ARBA" id="ARBA00022842"/>
    </source>
</evidence>
<keyword evidence="8" id="KW-0460">Magnesium</keyword>
<keyword evidence="6" id="KW-0547">Nucleotide-binding</keyword>
<dbReference type="GO" id="GO:0046872">
    <property type="term" value="F:metal ion binding"/>
    <property type="evidence" value="ECO:0007669"/>
    <property type="project" value="UniProtKB-KW"/>
</dbReference>
<accession>A0A560FI56</accession>
<dbReference type="PANTHER" id="PTHR33571:SF14">
    <property type="entry name" value="PROTEIN ADENYLYLTRANSFERASE MJ0435-RELATED"/>
    <property type="match status" value="1"/>
</dbReference>
<evidence type="ECO:0000256" key="7">
    <source>
        <dbReference type="ARBA" id="ARBA00022840"/>
    </source>
</evidence>
<comment type="caution">
    <text evidence="11">The sequence shown here is derived from an EMBL/GenBank/DDBJ whole genome shotgun (WGS) entry which is preliminary data.</text>
</comment>
<evidence type="ECO:0000256" key="5">
    <source>
        <dbReference type="ARBA" id="ARBA00022723"/>
    </source>
</evidence>
<evidence type="ECO:0000256" key="4">
    <source>
        <dbReference type="ARBA" id="ARBA00022695"/>
    </source>
</evidence>
<proteinExistence type="inferred from homology"/>
<dbReference type="GO" id="GO:0016779">
    <property type="term" value="F:nucleotidyltransferase activity"/>
    <property type="evidence" value="ECO:0007669"/>
    <property type="project" value="UniProtKB-KW"/>
</dbReference>
<dbReference type="Proteomes" id="UP000319859">
    <property type="component" value="Unassembled WGS sequence"/>
</dbReference>